<dbReference type="GO" id="GO:0009244">
    <property type="term" value="P:lipopolysaccharide core region biosynthetic process"/>
    <property type="evidence" value="ECO:0007669"/>
    <property type="project" value="TreeGrafter"/>
</dbReference>
<dbReference type="InterPro" id="IPR051199">
    <property type="entry name" value="LPS_LOS_Heptosyltrfase"/>
</dbReference>
<dbReference type="GO" id="GO:0005829">
    <property type="term" value="C:cytosol"/>
    <property type="evidence" value="ECO:0007669"/>
    <property type="project" value="TreeGrafter"/>
</dbReference>
<keyword evidence="2" id="KW-0808">Transferase</keyword>
<name>A0AAU8A1H3_9BURK</name>
<dbReference type="GO" id="GO:0008713">
    <property type="term" value="F:ADP-heptose-lipopolysaccharide heptosyltransferase activity"/>
    <property type="evidence" value="ECO:0007669"/>
    <property type="project" value="TreeGrafter"/>
</dbReference>
<dbReference type="Pfam" id="PF01075">
    <property type="entry name" value="Glyco_transf_9"/>
    <property type="match status" value="1"/>
</dbReference>
<dbReference type="EMBL" id="CP099959">
    <property type="protein sequence ID" value="XCC57412.1"/>
    <property type="molecule type" value="Genomic_DNA"/>
</dbReference>
<dbReference type="RefSeq" id="WP_353438442.1">
    <property type="nucleotide sequence ID" value="NZ_CP099959.1"/>
</dbReference>
<dbReference type="PANTHER" id="PTHR30160">
    <property type="entry name" value="TETRAACYLDISACCHARIDE 4'-KINASE-RELATED"/>
    <property type="match status" value="1"/>
</dbReference>
<keyword evidence="1" id="KW-0328">Glycosyltransferase</keyword>
<sequence length="370" mass="41797">MKDPARVLFIATRQIGDVLVTTPLISSARAIWPNAQFDFLGYRGKLDMLKGNPDIHELIETPERPNLWEYLKLFNQLFQRYDLAIITQPSDRSYFFGSLAALRRVGVVVEDTPRSKKNSAWKRAISMHWVPVDYFHQHVIVEKLRLLEPFYQDKGLDLFAHPISVTPPKAQTLTPLIQSQIRQPYIVLHPGPLNAYKRWPLSYWQELITHLVNDGNQIILSSSPARQDLELNKDILSLLDINIRGSLINTEGRLSLPQAVTLLKGATLYIGVDTSVSHLSAACETPTIVLFGATPPTNFGPWPNGFVGQKPYQIRARMQIVNNVCILQGPGDCVPCRKAGCEDKSDSRSECLDLLKPNQVIEAVQRMLQR</sequence>
<protein>
    <submittedName>
        <fullName evidence="3">Glycosyltransferase family 9 protein</fullName>
    </submittedName>
</protein>
<dbReference type="InterPro" id="IPR002201">
    <property type="entry name" value="Glyco_trans_9"/>
</dbReference>
<dbReference type="PANTHER" id="PTHR30160:SF1">
    <property type="entry name" value="LIPOPOLYSACCHARIDE 1,2-N-ACETYLGLUCOSAMINETRANSFERASE-RELATED"/>
    <property type="match status" value="1"/>
</dbReference>
<accession>A0AAU8A1H3</accession>
<evidence type="ECO:0000256" key="1">
    <source>
        <dbReference type="ARBA" id="ARBA00022676"/>
    </source>
</evidence>
<gene>
    <name evidence="3" type="ORF">NKE59_07920</name>
</gene>
<organism evidence="3">
    <name type="scientific">Polynucleobacter sp. UK-FUSCHL-C3</name>
    <dbReference type="NCBI Taxonomy" id="2955208"/>
    <lineage>
        <taxon>Bacteria</taxon>
        <taxon>Pseudomonadati</taxon>
        <taxon>Pseudomonadota</taxon>
        <taxon>Betaproteobacteria</taxon>
        <taxon>Burkholderiales</taxon>
        <taxon>Burkholderiaceae</taxon>
        <taxon>Polynucleobacter</taxon>
    </lineage>
</organism>
<reference evidence="3" key="1">
    <citation type="submission" date="2022-06" db="EMBL/GenBank/DDBJ databases">
        <title>New Polynucleobacter species.</title>
        <authorList>
            <person name="Hahn M.W."/>
        </authorList>
    </citation>
    <scope>NUCLEOTIDE SEQUENCE</scope>
    <source>
        <strain evidence="3">UK-FUSCHL-C3</strain>
    </source>
</reference>
<evidence type="ECO:0000313" key="3">
    <source>
        <dbReference type="EMBL" id="XCC57412.1"/>
    </source>
</evidence>
<proteinExistence type="predicted"/>
<dbReference type="AlphaFoldDB" id="A0AAU8A1H3"/>
<dbReference type="SUPFAM" id="SSF53756">
    <property type="entry name" value="UDP-Glycosyltransferase/glycogen phosphorylase"/>
    <property type="match status" value="1"/>
</dbReference>
<dbReference type="CDD" id="cd03789">
    <property type="entry name" value="GT9_LPS_heptosyltransferase"/>
    <property type="match status" value="1"/>
</dbReference>
<evidence type="ECO:0000256" key="2">
    <source>
        <dbReference type="ARBA" id="ARBA00022679"/>
    </source>
</evidence>
<dbReference type="Gene3D" id="3.40.50.2000">
    <property type="entry name" value="Glycogen Phosphorylase B"/>
    <property type="match status" value="2"/>
</dbReference>